<dbReference type="AlphaFoldDB" id="A0A0W0WZK1"/>
<evidence type="ECO:0000259" key="1">
    <source>
        <dbReference type="SMART" id="SM00871"/>
    </source>
</evidence>
<dbReference type="InterPro" id="IPR010499">
    <property type="entry name" value="AraC_E-bd"/>
</dbReference>
<dbReference type="SUPFAM" id="SSF55136">
    <property type="entry name" value="Probable bacterial effector-binding domain"/>
    <property type="match status" value="1"/>
</dbReference>
<dbReference type="SMART" id="SM00871">
    <property type="entry name" value="AraC_E_bind"/>
    <property type="match status" value="1"/>
</dbReference>
<dbReference type="PANTHER" id="PTHR36444">
    <property type="entry name" value="TRANSCRIPTIONAL REGULATOR PROTEIN YOBU-RELATED"/>
    <property type="match status" value="1"/>
</dbReference>
<dbReference type="RefSeq" id="WP_025385385.1">
    <property type="nucleotide sequence ID" value="NZ_LCUA01000002.1"/>
</dbReference>
<dbReference type="Pfam" id="PF14526">
    <property type="entry name" value="Cass2"/>
    <property type="match status" value="1"/>
</dbReference>
<proteinExistence type="predicted"/>
<protein>
    <submittedName>
        <fullName evidence="2">Transcription activator</fullName>
    </submittedName>
</protein>
<feature type="domain" description="AraC effector-binding" evidence="1">
    <location>
        <begin position="3"/>
        <end position="157"/>
    </location>
</feature>
<dbReference type="PANTHER" id="PTHR36444:SF2">
    <property type="entry name" value="TRANSCRIPTIONAL REGULATOR PROTEIN YOBU-RELATED"/>
    <property type="match status" value="1"/>
</dbReference>
<reference evidence="2 3" key="1">
    <citation type="submission" date="2015-11" db="EMBL/GenBank/DDBJ databases">
        <title>Genomic analysis of 38 Legionella species identifies large and diverse effector repertoires.</title>
        <authorList>
            <person name="Burstein D."/>
            <person name="Amaro F."/>
            <person name="Zusman T."/>
            <person name="Lifshitz Z."/>
            <person name="Cohen O."/>
            <person name="Gilbert J.A."/>
            <person name="Pupko T."/>
            <person name="Shuman H.A."/>
            <person name="Segal G."/>
        </authorList>
    </citation>
    <scope>NUCLEOTIDE SEQUENCE [LARGE SCALE GENOMIC DNA]</scope>
    <source>
        <strain evidence="2 3">Oak Ridge-10</strain>
    </source>
</reference>
<dbReference type="InterPro" id="IPR053182">
    <property type="entry name" value="YobU-like_regulator"/>
</dbReference>
<dbReference type="Proteomes" id="UP000054858">
    <property type="component" value="Unassembled WGS sequence"/>
</dbReference>
<dbReference type="Gene3D" id="3.20.80.10">
    <property type="entry name" value="Regulatory factor, effector binding domain"/>
    <property type="match status" value="1"/>
</dbReference>
<gene>
    <name evidence="2" type="ORF">Loak_1436</name>
</gene>
<dbReference type="EMBL" id="LNYP01000029">
    <property type="protein sequence ID" value="KTD37760.1"/>
    <property type="molecule type" value="Genomic_DNA"/>
</dbReference>
<accession>A0A0W0WZK1</accession>
<evidence type="ECO:0000313" key="2">
    <source>
        <dbReference type="EMBL" id="KTD37760.1"/>
    </source>
</evidence>
<comment type="caution">
    <text evidence="2">The sequence shown here is derived from an EMBL/GenBank/DDBJ whole genome shotgun (WGS) entry which is preliminary data.</text>
</comment>
<dbReference type="InterPro" id="IPR011256">
    <property type="entry name" value="Reg_factor_effector_dom_sf"/>
</dbReference>
<organism evidence="2 3">
    <name type="scientific">Legionella oakridgensis</name>
    <dbReference type="NCBI Taxonomy" id="29423"/>
    <lineage>
        <taxon>Bacteria</taxon>
        <taxon>Pseudomonadati</taxon>
        <taxon>Pseudomonadota</taxon>
        <taxon>Gammaproteobacteria</taxon>
        <taxon>Legionellales</taxon>
        <taxon>Legionellaceae</taxon>
        <taxon>Legionella</taxon>
    </lineage>
</organism>
<name>A0A0W0WZK1_9GAMM</name>
<dbReference type="InterPro" id="IPR029441">
    <property type="entry name" value="Cass2"/>
</dbReference>
<dbReference type="PATRIC" id="fig|29423.5.peg.1503"/>
<evidence type="ECO:0000313" key="3">
    <source>
        <dbReference type="Proteomes" id="UP000054858"/>
    </source>
</evidence>
<sequence>MPKTPTVTYINRFTVMGLSVRTINRDEFNQKTAKLPTLWENFSSKGIADQVINRVPHSPIFGVYSDYESDATGYYTVTAGVTVEKEEEERIEWNTIHIPSGHYLVFENNSMLPQAVVETWKNVWHYFESQNTYQRNFNADFEVYRGAEDFALYIGIKTGQNGVILSEGSKDLL</sequence>